<sequence length="129" mass="14204">MESSLVTSVGALLLGGGAAAVFWKPLMAGIAAIVTSNRAGGEIITSYKEQVMLLKESHALMRRENDDLRIRHDKNLRRISSLETDLRLIKNALGILLATTESDHSDKFRSQINQLITTLEESRDGADKQ</sequence>
<protein>
    <submittedName>
        <fullName evidence="1">Uncharacterized protein</fullName>
    </submittedName>
</protein>
<organism evidence="1 2">
    <name type="scientific">Pantoea rodasii</name>
    <dbReference type="NCBI Taxonomy" id="1076549"/>
    <lineage>
        <taxon>Bacteria</taxon>
        <taxon>Pseudomonadati</taxon>
        <taxon>Pseudomonadota</taxon>
        <taxon>Gammaproteobacteria</taxon>
        <taxon>Enterobacterales</taxon>
        <taxon>Erwiniaceae</taxon>
        <taxon>Pantoea</taxon>
    </lineage>
</organism>
<evidence type="ECO:0000313" key="2">
    <source>
        <dbReference type="Proteomes" id="UP000030853"/>
    </source>
</evidence>
<dbReference type="RefSeq" id="WP_039331752.1">
    <property type="nucleotide sequence ID" value="NZ_JTJJ01000044.1"/>
</dbReference>
<dbReference type="EMBL" id="JTJJ01000044">
    <property type="protein sequence ID" value="KHJ67606.1"/>
    <property type="molecule type" value="Genomic_DNA"/>
</dbReference>
<dbReference type="Proteomes" id="UP000030853">
    <property type="component" value="Unassembled WGS sequence"/>
</dbReference>
<reference evidence="1 2" key="1">
    <citation type="submission" date="2014-11" db="EMBL/GenBank/DDBJ databases">
        <title>Genome sequencing of Pantoea rodasii ND03.</title>
        <authorList>
            <person name="Muhamad Yunos N.Y."/>
            <person name="Chan K.-G."/>
        </authorList>
    </citation>
    <scope>NUCLEOTIDE SEQUENCE [LARGE SCALE GENOMIC DNA]</scope>
    <source>
        <strain evidence="1 2">ND03</strain>
    </source>
</reference>
<dbReference type="AlphaFoldDB" id="A0A0B1R7G8"/>
<name>A0A0B1R7G8_9GAMM</name>
<comment type="caution">
    <text evidence="1">The sequence shown here is derived from an EMBL/GenBank/DDBJ whole genome shotgun (WGS) entry which is preliminary data.</text>
</comment>
<gene>
    <name evidence="1" type="ORF">QU24_13085</name>
</gene>
<accession>A0A0B1R7G8</accession>
<proteinExistence type="predicted"/>
<evidence type="ECO:0000313" key="1">
    <source>
        <dbReference type="EMBL" id="KHJ67606.1"/>
    </source>
</evidence>